<dbReference type="InterPro" id="IPR039426">
    <property type="entry name" value="TonB-dep_rcpt-like"/>
</dbReference>
<keyword evidence="7 8" id="KW-0998">Cell outer membrane</keyword>
<evidence type="ECO:0000256" key="3">
    <source>
        <dbReference type="ARBA" id="ARBA00022452"/>
    </source>
</evidence>
<comment type="similarity">
    <text evidence="8">Belongs to the TonB-dependent receptor family.</text>
</comment>
<dbReference type="Pfam" id="PF13715">
    <property type="entry name" value="CarbopepD_reg_2"/>
    <property type="match status" value="1"/>
</dbReference>
<reference evidence="11 12" key="1">
    <citation type="submission" date="2020-05" db="EMBL/GenBank/DDBJ databases">
        <title>Hymenobacter terrestris sp. nov. and Hymenobacter lapidiphilus sp. nov., isolated from regoliths in Antarctica.</title>
        <authorList>
            <person name="Sedlacek I."/>
            <person name="Pantucek R."/>
            <person name="Zeman M."/>
            <person name="Holochova P."/>
            <person name="Kralova S."/>
            <person name="Stankova E."/>
            <person name="Sedo O."/>
            <person name="Micenkova L."/>
            <person name="Svec P."/>
            <person name="Gupta V."/>
            <person name="Sood U."/>
            <person name="Korpole U.S."/>
            <person name="Lal R."/>
        </authorList>
    </citation>
    <scope>NUCLEOTIDE SEQUENCE [LARGE SCALE GENOMIC DNA]</scope>
    <source>
        <strain evidence="11 12">P5252</strain>
    </source>
</reference>
<dbReference type="Gene3D" id="2.60.40.1120">
    <property type="entry name" value="Carboxypeptidase-like, regulatory domain"/>
    <property type="match status" value="1"/>
</dbReference>
<evidence type="ECO:0000313" key="12">
    <source>
        <dbReference type="Proteomes" id="UP000626554"/>
    </source>
</evidence>
<dbReference type="EMBL" id="JABKAV010000034">
    <property type="protein sequence ID" value="NVO85585.1"/>
    <property type="molecule type" value="Genomic_DNA"/>
</dbReference>
<keyword evidence="2 8" id="KW-0813">Transport</keyword>
<keyword evidence="4 8" id="KW-0812">Transmembrane</keyword>
<evidence type="ECO:0000313" key="11">
    <source>
        <dbReference type="EMBL" id="NVO85585.1"/>
    </source>
</evidence>
<name>A0ABX2Q3Q1_9BACT</name>
<evidence type="ECO:0000256" key="8">
    <source>
        <dbReference type="PROSITE-ProRule" id="PRU01360"/>
    </source>
</evidence>
<keyword evidence="12" id="KW-1185">Reference proteome</keyword>
<dbReference type="InterPro" id="IPR012910">
    <property type="entry name" value="Plug_dom"/>
</dbReference>
<sequence>MRKPYYLLLLLLLLMGQSLASSAQEAVPVTGSVLTDAGQPLPGATIFIKGTFIGTSTSRDGGFELRTDFSNGPVVLSVSFVGYVTQELTLSKPDNGIKVTLKPNPIQAAEVIASASRKEENILQAPVTVEKVTSEQVLRLPPPDVQVGLNQFKGIDVNGTSMLMNSLSTRGFNSPKSERLIQLIDYFDTQSPSLNINSGNLQGLPEIDTESIEIIHGPASALYGANAFNGVLLQNSKDPFVTEGLTLRVRGGGRELFDGQLRYAKRIGQKFAFKVTGAYLTADDWLANNYSATDRRVESRNNDQGSTLGYDAVNNYGDVAFTVPASYPIADLRGKTLFMPGFAEQTLVGTDERAKSLKVQPSFSYLLTNTIKVTVGGSYSRGTASYQSSSRYRFKDFGTNQYHGEIKGSRWFVRGQSVQDFGGESYDLNLLGSFIQNSPIATGTGTTYAQRYFGAYLNEYAVSRGKGQTNEQAQQTAFSLVNGGAFQLDPNSAEFRNLRSQIISDATPGRGARLNPSSLLNEGNAQYNFRLAETADLIVGAAYRKFRLGSNGNLFSDIEDRIQNNEFGGYAQFTKKLLDERLKVALAGRVDAFKNFDPAFSPRASVVYSAGATRQHNFRASFGRAFRSPTQLDQYIRLDVGQLLLLGNVDNGFQGYSLTRVGAAGPLAIDVASLKLERLSTYEVGYKGAIGEKLAVDVNYYRNSYNDFIGAQRFNGNPDGSRPASFGAAGSRILQVWTNADQEVNTQGAALGLTYAFAPALKLAANYTLNVQDDTDVQNADFQTYFNTPKHKYNVGASGTVVSNLSYALNYRWAQGHEYGTPFAVGQLADYSVTDAYLGYSFAKIGLTLQGGGSNIFNANNIQVYGGPQIGRLLYLGLQLDVK</sequence>
<evidence type="ECO:0000256" key="4">
    <source>
        <dbReference type="ARBA" id="ARBA00022692"/>
    </source>
</evidence>
<proteinExistence type="inferred from homology"/>
<dbReference type="InterPro" id="IPR036942">
    <property type="entry name" value="Beta-barrel_TonB_sf"/>
</dbReference>
<dbReference type="Pfam" id="PF07715">
    <property type="entry name" value="Plug"/>
    <property type="match status" value="1"/>
</dbReference>
<evidence type="ECO:0000256" key="6">
    <source>
        <dbReference type="ARBA" id="ARBA00023136"/>
    </source>
</evidence>
<feature type="signal peptide" evidence="9">
    <location>
        <begin position="1"/>
        <end position="23"/>
    </location>
</feature>
<gene>
    <name evidence="11" type="ORF">HW556_11905</name>
</gene>
<dbReference type="InterPro" id="IPR037066">
    <property type="entry name" value="Plug_dom_sf"/>
</dbReference>
<evidence type="ECO:0000256" key="5">
    <source>
        <dbReference type="ARBA" id="ARBA00022729"/>
    </source>
</evidence>
<accession>A0ABX2Q3Q1</accession>
<keyword evidence="3 8" id="KW-1134">Transmembrane beta strand</keyword>
<evidence type="ECO:0000256" key="1">
    <source>
        <dbReference type="ARBA" id="ARBA00004571"/>
    </source>
</evidence>
<dbReference type="PANTHER" id="PTHR30069:SF29">
    <property type="entry name" value="HEMOGLOBIN AND HEMOGLOBIN-HAPTOGLOBIN-BINDING PROTEIN 1-RELATED"/>
    <property type="match status" value="1"/>
</dbReference>
<protein>
    <submittedName>
        <fullName evidence="11">TonB-dependent receptor</fullName>
    </submittedName>
</protein>
<feature type="domain" description="TonB-dependent receptor plug" evidence="10">
    <location>
        <begin position="124"/>
        <end position="231"/>
    </location>
</feature>
<dbReference type="SUPFAM" id="SSF49464">
    <property type="entry name" value="Carboxypeptidase regulatory domain-like"/>
    <property type="match status" value="1"/>
</dbReference>
<dbReference type="InterPro" id="IPR008969">
    <property type="entry name" value="CarboxyPept-like_regulatory"/>
</dbReference>
<dbReference type="Gene3D" id="2.40.170.20">
    <property type="entry name" value="TonB-dependent receptor, beta-barrel domain"/>
    <property type="match status" value="1"/>
</dbReference>
<organism evidence="11 12">
    <name type="scientific">Hymenobacter terrestris</name>
    <dbReference type="NCBI Taxonomy" id="2748310"/>
    <lineage>
        <taxon>Bacteria</taxon>
        <taxon>Pseudomonadati</taxon>
        <taxon>Bacteroidota</taxon>
        <taxon>Cytophagia</taxon>
        <taxon>Cytophagales</taxon>
        <taxon>Hymenobacteraceae</taxon>
        <taxon>Hymenobacter</taxon>
    </lineage>
</organism>
<feature type="chain" id="PRO_5047465847" evidence="9">
    <location>
        <begin position="24"/>
        <end position="883"/>
    </location>
</feature>
<evidence type="ECO:0000256" key="2">
    <source>
        <dbReference type="ARBA" id="ARBA00022448"/>
    </source>
</evidence>
<evidence type="ECO:0000256" key="9">
    <source>
        <dbReference type="SAM" id="SignalP"/>
    </source>
</evidence>
<keyword evidence="6 8" id="KW-0472">Membrane</keyword>
<dbReference type="RefSeq" id="WP_176900268.1">
    <property type="nucleotide sequence ID" value="NZ_JABKAV010000034.1"/>
</dbReference>
<evidence type="ECO:0000259" key="10">
    <source>
        <dbReference type="Pfam" id="PF07715"/>
    </source>
</evidence>
<dbReference type="SUPFAM" id="SSF56935">
    <property type="entry name" value="Porins"/>
    <property type="match status" value="1"/>
</dbReference>
<evidence type="ECO:0000256" key="7">
    <source>
        <dbReference type="ARBA" id="ARBA00023237"/>
    </source>
</evidence>
<comment type="caution">
    <text evidence="11">The sequence shown here is derived from an EMBL/GenBank/DDBJ whole genome shotgun (WGS) entry which is preliminary data.</text>
</comment>
<dbReference type="PROSITE" id="PS52016">
    <property type="entry name" value="TONB_DEPENDENT_REC_3"/>
    <property type="match status" value="1"/>
</dbReference>
<dbReference type="PANTHER" id="PTHR30069">
    <property type="entry name" value="TONB-DEPENDENT OUTER MEMBRANE RECEPTOR"/>
    <property type="match status" value="1"/>
</dbReference>
<comment type="subcellular location">
    <subcellularLocation>
        <location evidence="1 8">Cell outer membrane</location>
        <topology evidence="1 8">Multi-pass membrane protein</topology>
    </subcellularLocation>
</comment>
<keyword evidence="11" id="KW-0675">Receptor</keyword>
<dbReference type="Gene3D" id="2.170.130.10">
    <property type="entry name" value="TonB-dependent receptor, plug domain"/>
    <property type="match status" value="1"/>
</dbReference>
<keyword evidence="5 9" id="KW-0732">Signal</keyword>
<dbReference type="Proteomes" id="UP000626554">
    <property type="component" value="Unassembled WGS sequence"/>
</dbReference>